<dbReference type="Proteomes" id="UP000219281">
    <property type="component" value="Unassembled WGS sequence"/>
</dbReference>
<organism evidence="1 2">
    <name type="scientific">Pedobacter xixiisoli</name>
    <dbReference type="NCBI Taxonomy" id="1476464"/>
    <lineage>
        <taxon>Bacteria</taxon>
        <taxon>Pseudomonadati</taxon>
        <taxon>Bacteroidota</taxon>
        <taxon>Sphingobacteriia</taxon>
        <taxon>Sphingobacteriales</taxon>
        <taxon>Sphingobacteriaceae</taxon>
        <taxon>Pedobacter</taxon>
    </lineage>
</organism>
<gene>
    <name evidence="1" type="ORF">SAMN06297358_3574</name>
</gene>
<protein>
    <submittedName>
        <fullName evidence="1">Uncharacterized protein</fullName>
    </submittedName>
</protein>
<keyword evidence="2" id="KW-1185">Reference proteome</keyword>
<proteinExistence type="predicted"/>
<dbReference type="AlphaFoldDB" id="A0A286ADE6"/>
<accession>A0A286ADE6</accession>
<name>A0A286ADE6_9SPHI</name>
<evidence type="ECO:0000313" key="2">
    <source>
        <dbReference type="Proteomes" id="UP000219281"/>
    </source>
</evidence>
<sequence length="39" mass="4312">MKNKPLKIVLIVILVVFIISLVLNINDFIEGFNAGLKGD</sequence>
<evidence type="ECO:0000313" key="1">
    <source>
        <dbReference type="EMBL" id="SOD19867.1"/>
    </source>
</evidence>
<dbReference type="EMBL" id="OCMT01000004">
    <property type="protein sequence ID" value="SOD19867.1"/>
    <property type="molecule type" value="Genomic_DNA"/>
</dbReference>
<reference evidence="2" key="1">
    <citation type="submission" date="2017-09" db="EMBL/GenBank/DDBJ databases">
        <authorList>
            <person name="Varghese N."/>
            <person name="Submissions S."/>
        </authorList>
    </citation>
    <scope>NUCLEOTIDE SEQUENCE [LARGE SCALE GENOMIC DNA]</scope>
    <source>
        <strain evidence="2">CGMCC 1.12803</strain>
    </source>
</reference>